<name>A0A2C6L1Q2_9APIC</name>
<dbReference type="SUPFAM" id="SSF53697">
    <property type="entry name" value="SIS domain"/>
    <property type="match status" value="1"/>
</dbReference>
<evidence type="ECO:0000256" key="7">
    <source>
        <dbReference type="ARBA" id="ARBA00022962"/>
    </source>
</evidence>
<evidence type="ECO:0000256" key="4">
    <source>
        <dbReference type="ARBA" id="ARBA00022576"/>
    </source>
</evidence>
<dbReference type="Proteomes" id="UP000221165">
    <property type="component" value="Unassembled WGS sequence"/>
</dbReference>
<comment type="caution">
    <text evidence="11">The sequence shown here is derived from an EMBL/GenBank/DDBJ whole genome shotgun (WGS) entry which is preliminary data.</text>
</comment>
<feature type="region of interest" description="Disordered" evidence="8">
    <location>
        <begin position="77"/>
        <end position="115"/>
    </location>
</feature>
<keyword evidence="5 11" id="KW-0808">Transferase</keyword>
<evidence type="ECO:0000259" key="10">
    <source>
        <dbReference type="PROSITE" id="PS51464"/>
    </source>
</evidence>
<dbReference type="RefSeq" id="XP_067923416.1">
    <property type="nucleotide sequence ID" value="XM_068064610.1"/>
</dbReference>
<dbReference type="AlphaFoldDB" id="A0A2C6L1Q2"/>
<dbReference type="GO" id="GO:0006487">
    <property type="term" value="P:protein N-linked glycosylation"/>
    <property type="evidence" value="ECO:0007669"/>
    <property type="project" value="TreeGrafter"/>
</dbReference>
<dbReference type="Pfam" id="PF13522">
    <property type="entry name" value="GATase_6"/>
    <property type="match status" value="1"/>
</dbReference>
<keyword evidence="6" id="KW-0677">Repeat</keyword>
<dbReference type="InterPro" id="IPR046348">
    <property type="entry name" value="SIS_dom_sf"/>
</dbReference>
<dbReference type="PANTHER" id="PTHR10937">
    <property type="entry name" value="GLUCOSAMINE--FRUCTOSE-6-PHOSPHATE AMINOTRANSFERASE, ISOMERIZING"/>
    <property type="match status" value="1"/>
</dbReference>
<feature type="region of interest" description="Disordered" evidence="8">
    <location>
        <begin position="44"/>
        <end position="63"/>
    </location>
</feature>
<evidence type="ECO:0000256" key="5">
    <source>
        <dbReference type="ARBA" id="ARBA00022679"/>
    </source>
</evidence>
<dbReference type="InterPro" id="IPR035466">
    <property type="entry name" value="GlmS/AgaS_SIS"/>
</dbReference>
<evidence type="ECO:0000256" key="6">
    <source>
        <dbReference type="ARBA" id="ARBA00022737"/>
    </source>
</evidence>
<protein>
    <recommendedName>
        <fullName evidence="2">glutamine--fructose-6-phosphate transaminase (isomerizing)</fullName>
        <ecNumber evidence="2">2.6.1.16</ecNumber>
    </recommendedName>
</protein>
<evidence type="ECO:0000256" key="1">
    <source>
        <dbReference type="ARBA" id="ARBA00001031"/>
    </source>
</evidence>
<dbReference type="InterPro" id="IPR047084">
    <property type="entry name" value="GFAT_N"/>
</dbReference>
<evidence type="ECO:0000313" key="12">
    <source>
        <dbReference type="Proteomes" id="UP000221165"/>
    </source>
</evidence>
<feature type="compositionally biased region" description="Polar residues" evidence="8">
    <location>
        <begin position="538"/>
        <end position="547"/>
    </location>
</feature>
<dbReference type="FunFam" id="3.40.50.10490:FF:000036">
    <property type="entry name" value="Glutamine-fructose-6-phosphate transaminase (Isomerizing), variant"/>
    <property type="match status" value="1"/>
</dbReference>
<evidence type="ECO:0000259" key="9">
    <source>
        <dbReference type="PROSITE" id="PS51278"/>
    </source>
</evidence>
<evidence type="ECO:0000256" key="2">
    <source>
        <dbReference type="ARBA" id="ARBA00012916"/>
    </source>
</evidence>
<feature type="domain" description="SIS" evidence="10">
    <location>
        <begin position="751"/>
        <end position="890"/>
    </location>
</feature>
<dbReference type="Pfam" id="PF01380">
    <property type="entry name" value="SIS"/>
    <property type="match status" value="2"/>
</dbReference>
<dbReference type="CDD" id="cd05009">
    <property type="entry name" value="SIS_GlmS_GlmD_2"/>
    <property type="match status" value="1"/>
</dbReference>
<dbReference type="GO" id="GO:0006047">
    <property type="term" value="P:UDP-N-acetylglucosamine metabolic process"/>
    <property type="evidence" value="ECO:0007669"/>
    <property type="project" value="TreeGrafter"/>
</dbReference>
<dbReference type="NCBIfam" id="NF001484">
    <property type="entry name" value="PRK00331.1"/>
    <property type="match status" value="1"/>
</dbReference>
<keyword evidence="7" id="KW-0315">Glutamine amidotransferase</keyword>
<keyword evidence="4 11" id="KW-0032">Aminotransferase</keyword>
<feature type="domain" description="SIS" evidence="10">
    <location>
        <begin position="925"/>
        <end position="1066"/>
    </location>
</feature>
<dbReference type="GO" id="GO:0097367">
    <property type="term" value="F:carbohydrate derivative binding"/>
    <property type="evidence" value="ECO:0007669"/>
    <property type="project" value="InterPro"/>
</dbReference>
<dbReference type="GO" id="GO:0006002">
    <property type="term" value="P:fructose 6-phosphate metabolic process"/>
    <property type="evidence" value="ECO:0007669"/>
    <property type="project" value="TreeGrafter"/>
</dbReference>
<dbReference type="CDD" id="cd00714">
    <property type="entry name" value="GFAT"/>
    <property type="match status" value="1"/>
</dbReference>
<dbReference type="PROSITE" id="PS51464">
    <property type="entry name" value="SIS"/>
    <property type="match status" value="2"/>
</dbReference>
<dbReference type="InterPro" id="IPR001347">
    <property type="entry name" value="SIS_dom"/>
</dbReference>
<comment type="catalytic activity">
    <reaction evidence="1">
        <text>D-fructose 6-phosphate + L-glutamine = D-glucosamine 6-phosphate + L-glutamate</text>
        <dbReference type="Rhea" id="RHEA:13237"/>
        <dbReference type="ChEBI" id="CHEBI:29985"/>
        <dbReference type="ChEBI" id="CHEBI:58359"/>
        <dbReference type="ChEBI" id="CHEBI:58725"/>
        <dbReference type="ChEBI" id="CHEBI:61527"/>
        <dbReference type="EC" id="2.6.1.16"/>
    </reaction>
</comment>
<gene>
    <name evidence="11" type="ORF">CSUI_004419</name>
</gene>
<feature type="compositionally biased region" description="Polar residues" evidence="8">
    <location>
        <begin position="80"/>
        <end position="89"/>
    </location>
</feature>
<proteinExistence type="predicted"/>
<dbReference type="PROSITE" id="PS51278">
    <property type="entry name" value="GATASE_TYPE_2"/>
    <property type="match status" value="1"/>
</dbReference>
<accession>A0A2C6L1Q2</accession>
<dbReference type="SUPFAM" id="SSF56235">
    <property type="entry name" value="N-terminal nucleophile aminohydrolases (Ntn hydrolases)"/>
    <property type="match status" value="1"/>
</dbReference>
<dbReference type="OrthoDB" id="15235at2759"/>
<dbReference type="Gene3D" id="3.60.20.10">
    <property type="entry name" value="Glutamine Phosphoribosylpyrophosphate, subunit 1, domain 1"/>
    <property type="match status" value="1"/>
</dbReference>
<feature type="compositionally biased region" description="Basic and acidic residues" evidence="8">
    <location>
        <begin position="91"/>
        <end position="110"/>
    </location>
</feature>
<dbReference type="EC" id="2.6.1.16" evidence="2"/>
<feature type="compositionally biased region" description="Polar residues" evidence="8">
    <location>
        <begin position="50"/>
        <end position="63"/>
    </location>
</feature>
<dbReference type="InterPro" id="IPR029055">
    <property type="entry name" value="Ntn_hydrolases_N"/>
</dbReference>
<sequence>MPPFIRNACPQQPQASLRSATGYRSICRDDGAHRFSHSVPFARQSAEGRSVSTNPFTSHMNRNTRCEVSSPLLPKHPFSFQRNENSSSFKARGDGSRKTNHHTDTGNSKKRENKRSFFSSQYIPLASSFSPSSQFSIVLPAGCVGLSSSTANYKNLIHDSRRRFYRTCRPSDFDVNKSSALEEKKPLLNGPLDSSSVSQSEKKKTTDDTPGNEERKILTSHAYESLAEVNRRHFPTSILFSRVFQSSSESSRQRESDGDQTTFSVSPLERGLITLGDEDSEEKAISTYNKEGPEECTYPFSWLFLPFTFLGAIVAGTASLYLSSSSSSKSPSPSLSSRSFPFSFHRHHRGPSSCCGIVAYVGDKEAEPLLMEGLEILQNRGYDSCGISSISPEGRLITTKFASRGTTCDSIEILKRESKLPHKGNKIGIAHTRWATHGSKTDENAHPHHDWKNRISLVHNGTIDNYAVLKKALISRGCTFRSQTDSEVIANLIGWYLDQPVDDEDDVEQSGDRCRSSKGGKGEDDEDHENNKFEGIKRSTSANLSNKNKQRGNVDETNGSGAVIQHRTVAEIDEITTDGEETVVMVEDEDLGPLREGRRKNKKTLSFEEAVKRAVGELQGTWGLCIVHKDYPDRLILARNGSPLLVGAAGGQVFVASEPAALAQHTNQYLMLRDGEIAVVTPRGIGQLEASGRTVHRISQEMKTETSPSPFLHWTVKEIFEQPQALGRAMNNGGRIAPYKSRVKLGGLDQNRDTLLEIKNLLICGCGTSLYAGMYGELLMQWLRCFDQVRAVDASEVDLHQFPKSEAGMLLLSQSGETLDTVRACQLADVQGVKKFSVVNQVGSLLARMTNCGVYVNAGREVAVASTKAFSSQVAVLSLIAAWFAQNQSEQQLYPDRCSALMDALHRLPVYAGMTLNCRSACAELAQKLRDSKTIFVLGKGFGYPVALEGALKIKEIAYIHAEGFPAGALKHGPFALIDEKEKTPVILLILADQHAACLLNAAQQVKARGAYLICITDEPDMVRDVADDVLVVPANGPLTALLACIPLQLLAYELAMSKGLNPDKPRGLAKTVTVM</sequence>
<dbReference type="EMBL" id="MIGC01002064">
    <property type="protein sequence ID" value="PHJ21736.1"/>
    <property type="molecule type" value="Genomic_DNA"/>
</dbReference>
<feature type="compositionally biased region" description="Basic and acidic residues" evidence="8">
    <location>
        <begin position="200"/>
        <end position="214"/>
    </location>
</feature>
<organism evidence="11 12">
    <name type="scientific">Cystoisospora suis</name>
    <dbReference type="NCBI Taxonomy" id="483139"/>
    <lineage>
        <taxon>Eukaryota</taxon>
        <taxon>Sar</taxon>
        <taxon>Alveolata</taxon>
        <taxon>Apicomplexa</taxon>
        <taxon>Conoidasida</taxon>
        <taxon>Coccidia</taxon>
        <taxon>Eucoccidiorida</taxon>
        <taxon>Eimeriorina</taxon>
        <taxon>Sarcocystidae</taxon>
        <taxon>Cystoisospora</taxon>
    </lineage>
</organism>
<dbReference type="GeneID" id="94427821"/>
<feature type="region of interest" description="Disordered" evidence="8">
    <location>
        <begin position="249"/>
        <end position="271"/>
    </location>
</feature>
<keyword evidence="12" id="KW-1185">Reference proteome</keyword>
<evidence type="ECO:0000313" key="11">
    <source>
        <dbReference type="EMBL" id="PHJ21736.1"/>
    </source>
</evidence>
<feature type="domain" description="Glutamine amidotransferase type-2" evidence="9">
    <location>
        <begin position="355"/>
        <end position="683"/>
    </location>
</feature>
<feature type="region of interest" description="Disordered" evidence="8">
    <location>
        <begin position="502"/>
        <end position="558"/>
    </location>
</feature>
<dbReference type="Gene3D" id="3.40.50.10490">
    <property type="entry name" value="Glucose-6-phosphate isomerase like protein, domain 1"/>
    <property type="match status" value="2"/>
</dbReference>
<evidence type="ECO:0000256" key="8">
    <source>
        <dbReference type="SAM" id="MobiDB-lite"/>
    </source>
</evidence>
<dbReference type="CDD" id="cd05008">
    <property type="entry name" value="SIS_GlmS_GlmD_1"/>
    <property type="match status" value="1"/>
</dbReference>
<dbReference type="VEuPathDB" id="ToxoDB:CSUI_004419"/>
<keyword evidence="3" id="KW-0963">Cytoplasm</keyword>
<dbReference type="InterPro" id="IPR017932">
    <property type="entry name" value="GATase_2_dom"/>
</dbReference>
<dbReference type="InterPro" id="IPR035490">
    <property type="entry name" value="GlmS/FrlB_SIS"/>
</dbReference>
<feature type="region of interest" description="Disordered" evidence="8">
    <location>
        <begin position="182"/>
        <end position="214"/>
    </location>
</feature>
<evidence type="ECO:0000256" key="3">
    <source>
        <dbReference type="ARBA" id="ARBA00022490"/>
    </source>
</evidence>
<reference evidence="11 12" key="1">
    <citation type="journal article" date="2017" name="Int. J. Parasitol.">
        <title>The genome of the protozoan parasite Cystoisospora suis and a reverse vaccinology approach to identify vaccine candidates.</title>
        <authorList>
            <person name="Palmieri N."/>
            <person name="Shrestha A."/>
            <person name="Ruttkowski B."/>
            <person name="Beck T."/>
            <person name="Vogl C."/>
            <person name="Tomley F."/>
            <person name="Blake D.P."/>
            <person name="Joachim A."/>
        </authorList>
    </citation>
    <scope>NUCLEOTIDE SEQUENCE [LARGE SCALE GENOMIC DNA]</scope>
    <source>
        <strain evidence="11 12">Wien I</strain>
    </source>
</reference>
<dbReference type="PANTHER" id="PTHR10937:SF0">
    <property type="entry name" value="GLUTAMINE--FRUCTOSE-6-PHOSPHATE TRANSAMINASE (ISOMERIZING)"/>
    <property type="match status" value="1"/>
</dbReference>
<dbReference type="FunFam" id="3.40.50.10490:FF:000022">
    <property type="entry name" value="Glutamine--fructose-6-phosphate aminotransferase [isomerizing]"/>
    <property type="match status" value="1"/>
</dbReference>
<dbReference type="GO" id="GO:0004360">
    <property type="term" value="F:glutamine-fructose-6-phosphate transaminase (isomerizing) activity"/>
    <property type="evidence" value="ECO:0007669"/>
    <property type="project" value="UniProtKB-EC"/>
</dbReference>